<dbReference type="GO" id="GO:0016787">
    <property type="term" value="F:hydrolase activity"/>
    <property type="evidence" value="ECO:0007669"/>
    <property type="project" value="UniProtKB-KW"/>
</dbReference>
<dbReference type="InterPro" id="IPR014512">
    <property type="entry name" value="O_gly_hydro"/>
</dbReference>
<gene>
    <name evidence="2" type="ORF">H7U12_05490</name>
</gene>
<dbReference type="SUPFAM" id="SSF48208">
    <property type="entry name" value="Six-hairpin glycosidases"/>
    <property type="match status" value="1"/>
</dbReference>
<reference evidence="2 3" key="1">
    <citation type="journal article" date="2019" name="Int. J. Syst. Evol. Microbiol.">
        <title>Rufibacter sediminis sp. nov., isolated from freshwater lake sediment.</title>
        <authorList>
            <person name="Qu J.H."/>
            <person name="Zhang L.J."/>
            <person name="Fu Y.H."/>
            <person name="Li H.F."/>
        </authorList>
    </citation>
    <scope>NUCLEOTIDE SEQUENCE [LARGE SCALE GENOMIC DNA]</scope>
    <source>
        <strain evidence="2 3">H-1</strain>
    </source>
</reference>
<evidence type="ECO:0000313" key="3">
    <source>
        <dbReference type="Proteomes" id="UP000659698"/>
    </source>
</evidence>
<feature type="chain" id="PRO_5045872014" evidence="1">
    <location>
        <begin position="26"/>
        <end position="386"/>
    </location>
</feature>
<feature type="signal peptide" evidence="1">
    <location>
        <begin position="1"/>
        <end position="25"/>
    </location>
</feature>
<organism evidence="2 3">
    <name type="scientific">Rufibacter sediminis</name>
    <dbReference type="NCBI Taxonomy" id="2762756"/>
    <lineage>
        <taxon>Bacteria</taxon>
        <taxon>Pseudomonadati</taxon>
        <taxon>Bacteroidota</taxon>
        <taxon>Cytophagia</taxon>
        <taxon>Cytophagales</taxon>
        <taxon>Hymenobacteraceae</taxon>
        <taxon>Rufibacter</taxon>
    </lineage>
</organism>
<keyword evidence="2" id="KW-0378">Hydrolase</keyword>
<accession>A0ABR6VPN7</accession>
<sequence length="386" mass="43174">MKTMNFQRILCIGLMAVLGVFSSCEDEPFPLYDRDSEVVVYNWAATADSLQDKTYSTFLSADAKYFVQNNTGNTNFNYWWNAHALDALVDAYLRTDDAVYVQRMKSLLSGIKDKNNGGLPNEFYDDMEWLALSSLRAYDATKDPAFLEATTLLWQDIKTGLNANQGGGIAWKKTQLDYKNTPANAPAIILASRLYQLQKKQEDLDLAKTLYTWLKSTLVDPATGIVWDGINRTGNGEIDKSWIFTYNQGVFIGAGQELHKATGEQSYLTDAVRTANTVINSTELSPGGILRSENQGDGGLFKGILVRYMANLIEQPNVPQAEKAKYINFLKYNGETLYSTGIRRPSLMISPDWRNMPGESTDFSTQLSGVMLMEALARLDELNLLD</sequence>
<dbReference type="PANTHER" id="PTHR47791">
    <property type="entry name" value="MEIOTICALLY UP-REGULATED GENE 191 PROTEIN"/>
    <property type="match status" value="1"/>
</dbReference>
<keyword evidence="1" id="KW-0732">Signal</keyword>
<dbReference type="Gene3D" id="1.50.10.20">
    <property type="match status" value="1"/>
</dbReference>
<dbReference type="InterPro" id="IPR005198">
    <property type="entry name" value="Glyco_hydro_76"/>
</dbReference>
<dbReference type="EMBL" id="JACOAF010000014">
    <property type="protein sequence ID" value="MBC3539125.1"/>
    <property type="molecule type" value="Genomic_DNA"/>
</dbReference>
<dbReference type="PROSITE" id="PS51257">
    <property type="entry name" value="PROKAR_LIPOPROTEIN"/>
    <property type="match status" value="1"/>
</dbReference>
<dbReference type="Proteomes" id="UP000659698">
    <property type="component" value="Unassembled WGS sequence"/>
</dbReference>
<name>A0ABR6VPN7_9BACT</name>
<proteinExistence type="predicted"/>
<protein>
    <submittedName>
        <fullName evidence="2">Glycosyl hydrolase family 76</fullName>
    </submittedName>
</protein>
<dbReference type="RefSeq" id="WP_186634183.1">
    <property type="nucleotide sequence ID" value="NZ_JACOAF010000014.1"/>
</dbReference>
<dbReference type="InterPro" id="IPR053169">
    <property type="entry name" value="MUG_Protein"/>
</dbReference>
<evidence type="ECO:0000313" key="2">
    <source>
        <dbReference type="EMBL" id="MBC3539125.1"/>
    </source>
</evidence>
<dbReference type="PANTHER" id="PTHR47791:SF3">
    <property type="entry name" value="MEIOTICALLY UP-REGULATED GENE 191 PROTEIN"/>
    <property type="match status" value="1"/>
</dbReference>
<evidence type="ECO:0000256" key="1">
    <source>
        <dbReference type="SAM" id="SignalP"/>
    </source>
</evidence>
<dbReference type="InterPro" id="IPR008928">
    <property type="entry name" value="6-hairpin_glycosidase_sf"/>
</dbReference>
<comment type="caution">
    <text evidence="2">The sequence shown here is derived from an EMBL/GenBank/DDBJ whole genome shotgun (WGS) entry which is preliminary data.</text>
</comment>
<keyword evidence="3" id="KW-1185">Reference proteome</keyword>
<dbReference type="PIRSF" id="PIRSF021505">
    <property type="entry name" value="O_gly_hdrol"/>
    <property type="match status" value="1"/>
</dbReference>
<dbReference type="Pfam" id="PF03663">
    <property type="entry name" value="Glyco_hydro_76"/>
    <property type="match status" value="1"/>
</dbReference>